<proteinExistence type="predicted"/>
<dbReference type="Gene3D" id="3.90.550.10">
    <property type="entry name" value="Spore Coat Polysaccharide Biosynthesis Protein SpsA, Chain A"/>
    <property type="match status" value="1"/>
</dbReference>
<comment type="subcellular location">
    <subcellularLocation>
        <location evidence="1">Cell membrane</location>
    </subcellularLocation>
</comment>
<dbReference type="InterPro" id="IPR029044">
    <property type="entry name" value="Nucleotide-diphossugar_trans"/>
</dbReference>
<dbReference type="CDD" id="cd00761">
    <property type="entry name" value="Glyco_tranf_GTA_type"/>
    <property type="match status" value="1"/>
</dbReference>
<dbReference type="GO" id="GO:0016757">
    <property type="term" value="F:glycosyltransferase activity"/>
    <property type="evidence" value="ECO:0007669"/>
    <property type="project" value="UniProtKB-KW"/>
</dbReference>
<dbReference type="PANTHER" id="PTHR43646:SF2">
    <property type="entry name" value="GLYCOSYLTRANSFERASE 2-LIKE DOMAIN-CONTAINING PROTEIN"/>
    <property type="match status" value="1"/>
</dbReference>
<evidence type="ECO:0000256" key="5">
    <source>
        <dbReference type="ARBA" id="ARBA00023136"/>
    </source>
</evidence>
<evidence type="ECO:0000259" key="6">
    <source>
        <dbReference type="Pfam" id="PF00535"/>
    </source>
</evidence>
<dbReference type="EMBL" id="CP059732">
    <property type="protein sequence ID" value="QMW03954.1"/>
    <property type="molecule type" value="Genomic_DNA"/>
</dbReference>
<protein>
    <submittedName>
        <fullName evidence="7">Glycosyltransferase family 2 protein</fullName>
    </submittedName>
</protein>
<keyword evidence="8" id="KW-1185">Reference proteome</keyword>
<evidence type="ECO:0000256" key="4">
    <source>
        <dbReference type="ARBA" id="ARBA00022679"/>
    </source>
</evidence>
<keyword evidence="5" id="KW-0472">Membrane</keyword>
<organism evidence="7 8">
    <name type="scientific">Spirosoma foliorum</name>
    <dbReference type="NCBI Taxonomy" id="2710596"/>
    <lineage>
        <taxon>Bacteria</taxon>
        <taxon>Pseudomonadati</taxon>
        <taxon>Bacteroidota</taxon>
        <taxon>Cytophagia</taxon>
        <taxon>Cytophagales</taxon>
        <taxon>Cytophagaceae</taxon>
        <taxon>Spirosoma</taxon>
    </lineage>
</organism>
<name>A0A7G5GYL2_9BACT</name>
<keyword evidence="3" id="KW-0328">Glycosyltransferase</keyword>
<dbReference type="KEGG" id="sfol:H3H32_03065"/>
<dbReference type="Pfam" id="PF00535">
    <property type="entry name" value="Glycos_transf_2"/>
    <property type="match status" value="1"/>
</dbReference>
<dbReference type="InterPro" id="IPR001173">
    <property type="entry name" value="Glyco_trans_2-like"/>
</dbReference>
<reference evidence="7 8" key="1">
    <citation type="submission" date="2020-07" db="EMBL/GenBank/DDBJ databases">
        <title>Spirosoma foliorum sp. nov., isolated from the leaves on the Nejang mountain Korea, Republic of.</title>
        <authorList>
            <person name="Ho H."/>
            <person name="Lee Y.-J."/>
            <person name="Nurcahyanto D.-A."/>
            <person name="Kim S.-G."/>
        </authorList>
    </citation>
    <scope>NUCLEOTIDE SEQUENCE [LARGE SCALE GENOMIC DNA]</scope>
    <source>
        <strain evidence="7 8">PL0136</strain>
    </source>
</reference>
<dbReference type="PANTHER" id="PTHR43646">
    <property type="entry name" value="GLYCOSYLTRANSFERASE"/>
    <property type="match status" value="1"/>
</dbReference>
<accession>A0A7G5GYL2</accession>
<evidence type="ECO:0000313" key="7">
    <source>
        <dbReference type="EMBL" id="QMW03954.1"/>
    </source>
</evidence>
<evidence type="ECO:0000256" key="1">
    <source>
        <dbReference type="ARBA" id="ARBA00004236"/>
    </source>
</evidence>
<keyword evidence="4 7" id="KW-0808">Transferase</keyword>
<gene>
    <name evidence="7" type="ORF">H3H32_03065</name>
</gene>
<evidence type="ECO:0000256" key="3">
    <source>
        <dbReference type="ARBA" id="ARBA00022676"/>
    </source>
</evidence>
<dbReference type="AlphaFoldDB" id="A0A7G5GYL2"/>
<keyword evidence="2" id="KW-1003">Cell membrane</keyword>
<dbReference type="GO" id="GO:0005886">
    <property type="term" value="C:plasma membrane"/>
    <property type="evidence" value="ECO:0007669"/>
    <property type="project" value="UniProtKB-SubCell"/>
</dbReference>
<dbReference type="Proteomes" id="UP000515369">
    <property type="component" value="Chromosome"/>
</dbReference>
<feature type="domain" description="Glycosyltransferase 2-like" evidence="6">
    <location>
        <begin position="32"/>
        <end position="180"/>
    </location>
</feature>
<dbReference type="SUPFAM" id="SSF53448">
    <property type="entry name" value="Nucleotide-diphospho-sugar transferases"/>
    <property type="match status" value="1"/>
</dbReference>
<evidence type="ECO:0000313" key="8">
    <source>
        <dbReference type="Proteomes" id="UP000515369"/>
    </source>
</evidence>
<sequence length="389" mass="44343">MQSAPAFLTTSLSQSFSLFKGYPPDPQLQMAVVIPARNEANYLVYALDALRTQRQLDDRPMPVNRYEVLVLLNNCTDHSLTIAERYQQQYPTFPLRIANIQLPSEKANVGTARRLLMDEACKRLLSVNNPPGIIASTDADTQVDTYWIAQIRAEISKGCEAVGGRILTQPDTNPVRINHLRDVTYRMLISQLEAYLDPSPSDPWPRHFQHFGASIALTCSAYQRVGGLPKVACLEDEALYKALLRTDIRVRKSPQVRVTTSTRMQGRVEVGFSEQLRYWEAMNQARKCQLAESAGAIIRRIQNRHDLRKLWQRRAIELPTTKLDGVAANLLVDTDWLQQQVVQSCYFGQLWERVEEQMAKGKWPSLWPLVPITTAIHDLRLFLRTSGQR</sequence>
<evidence type="ECO:0000256" key="2">
    <source>
        <dbReference type="ARBA" id="ARBA00022475"/>
    </source>
</evidence>